<accession>A0A6C0DZ27</accession>
<sequence>MDTIKNLIPSENETIIYEYFNNNKFLDIFNKKYIICVIKNKKGQQSGGENYDKMLDKLKKYDMDRRLLLDLFYGKESNLKINKSIIDNYIYAKCKFDIKSLNIYNIRLYYDSENIKITLGTNNTKYNIIESYFTQANFIKVFDKYTKIIFDIIENKLKVGDSVIIYEHILVHIDFYPEYIKKLCRHFKTVKLIFCKNFLKNSSTGYLLLKNKVSNTRLLDIKFDTKYEKFKKKMFLFFLKNYELSNNIIKLHIINPNGYYLLINRIRYVLTYY</sequence>
<reference evidence="1" key="1">
    <citation type="journal article" date="2020" name="Nature">
        <title>Giant virus diversity and host interactions through global metagenomics.</title>
        <authorList>
            <person name="Schulz F."/>
            <person name="Roux S."/>
            <person name="Paez-Espino D."/>
            <person name="Jungbluth S."/>
            <person name="Walsh D.A."/>
            <person name="Denef V.J."/>
            <person name="McMahon K.D."/>
            <person name="Konstantinidis K.T."/>
            <person name="Eloe-Fadrosh E.A."/>
            <person name="Kyrpides N.C."/>
            <person name="Woyke T."/>
        </authorList>
    </citation>
    <scope>NUCLEOTIDE SEQUENCE</scope>
    <source>
        <strain evidence="1">GVMAG-M-3300023179-103</strain>
    </source>
</reference>
<organism evidence="1">
    <name type="scientific">viral metagenome</name>
    <dbReference type="NCBI Taxonomy" id="1070528"/>
    <lineage>
        <taxon>unclassified sequences</taxon>
        <taxon>metagenomes</taxon>
        <taxon>organismal metagenomes</taxon>
    </lineage>
</organism>
<name>A0A6C0DZ27_9ZZZZ</name>
<dbReference type="EMBL" id="MN739705">
    <property type="protein sequence ID" value="QHT22147.1"/>
    <property type="molecule type" value="Genomic_DNA"/>
</dbReference>
<protein>
    <submittedName>
        <fullName evidence="1">Uncharacterized protein</fullName>
    </submittedName>
</protein>
<dbReference type="AlphaFoldDB" id="A0A6C0DZ27"/>
<evidence type="ECO:0000313" key="1">
    <source>
        <dbReference type="EMBL" id="QHT22147.1"/>
    </source>
</evidence>
<proteinExistence type="predicted"/>